<proteinExistence type="predicted"/>
<accession>A0A8J8SYR1</accession>
<dbReference type="SMART" id="SM00584">
    <property type="entry name" value="TLDc"/>
    <property type="match status" value="1"/>
</dbReference>
<dbReference type="InterPro" id="IPR006571">
    <property type="entry name" value="TLDc_dom"/>
</dbReference>
<dbReference type="Proteomes" id="UP000785679">
    <property type="component" value="Unassembled WGS sequence"/>
</dbReference>
<gene>
    <name evidence="3" type="ORF">FGO68_gene16583</name>
</gene>
<dbReference type="AlphaFoldDB" id="A0A8J8SYR1"/>
<feature type="domain" description="TLDc" evidence="2">
    <location>
        <begin position="70"/>
        <end position="237"/>
    </location>
</feature>
<evidence type="ECO:0000256" key="1">
    <source>
        <dbReference type="SAM" id="MobiDB-lite"/>
    </source>
</evidence>
<dbReference type="OrthoDB" id="10001977at2759"/>
<evidence type="ECO:0000313" key="4">
    <source>
        <dbReference type="Proteomes" id="UP000785679"/>
    </source>
</evidence>
<dbReference type="EMBL" id="RRYP01014801">
    <property type="protein sequence ID" value="TNV75797.1"/>
    <property type="molecule type" value="Genomic_DNA"/>
</dbReference>
<name>A0A8J8SYR1_HALGN</name>
<keyword evidence="4" id="KW-1185">Reference proteome</keyword>
<evidence type="ECO:0000313" key="3">
    <source>
        <dbReference type="EMBL" id="TNV75797.1"/>
    </source>
</evidence>
<dbReference type="Pfam" id="PF07534">
    <property type="entry name" value="TLD"/>
    <property type="match status" value="1"/>
</dbReference>
<comment type="caution">
    <text evidence="3">The sequence shown here is derived from an EMBL/GenBank/DDBJ whole genome shotgun (WGS) entry which is preliminary data.</text>
</comment>
<organism evidence="3 4">
    <name type="scientific">Halteria grandinella</name>
    <dbReference type="NCBI Taxonomy" id="5974"/>
    <lineage>
        <taxon>Eukaryota</taxon>
        <taxon>Sar</taxon>
        <taxon>Alveolata</taxon>
        <taxon>Ciliophora</taxon>
        <taxon>Intramacronucleata</taxon>
        <taxon>Spirotrichea</taxon>
        <taxon>Stichotrichia</taxon>
        <taxon>Sporadotrichida</taxon>
        <taxon>Halteriidae</taxon>
        <taxon>Halteria</taxon>
    </lineage>
</organism>
<sequence>MESTPVKAVKKLDDEETPDQILGGAVSAQKSPRDRKMSSIEQQGSRLIKEKTFILPPQIVIKVEQLKDSKILSGDYFGKMVSLLLNAGITEFTSALLYRASKDGFGERDFHNKSDNKGVTLTLIRTSTGHRIGGLTTQPWESIQYGKFKSDPDAWVFSIDHPSVYRVKQRLGYGAIECAKGLGARFGGGDIWISHDSNVNSNSYVNPETYAYGGRHLLDGKGLVTFTAKEIEVFLITY</sequence>
<reference evidence="3" key="1">
    <citation type="submission" date="2019-06" db="EMBL/GenBank/DDBJ databases">
        <authorList>
            <person name="Zheng W."/>
        </authorList>
    </citation>
    <scope>NUCLEOTIDE SEQUENCE</scope>
    <source>
        <strain evidence="3">QDHG01</strain>
    </source>
</reference>
<protein>
    <recommendedName>
        <fullName evidence="2">TLDc domain-containing protein</fullName>
    </recommendedName>
</protein>
<dbReference type="PROSITE" id="PS51886">
    <property type="entry name" value="TLDC"/>
    <property type="match status" value="1"/>
</dbReference>
<feature type="region of interest" description="Disordered" evidence="1">
    <location>
        <begin position="1"/>
        <end position="43"/>
    </location>
</feature>
<evidence type="ECO:0000259" key="2">
    <source>
        <dbReference type="PROSITE" id="PS51886"/>
    </source>
</evidence>